<evidence type="ECO:0000313" key="2">
    <source>
        <dbReference type="EMBL" id="MUN07208.1"/>
    </source>
</evidence>
<proteinExistence type="predicted"/>
<protein>
    <submittedName>
        <fullName evidence="2">Uncharacterized protein</fullName>
    </submittedName>
</protein>
<dbReference type="EMBL" id="WODA01000017">
    <property type="protein sequence ID" value="MUN07208.1"/>
    <property type="molecule type" value="Genomic_DNA"/>
</dbReference>
<evidence type="ECO:0000256" key="1">
    <source>
        <dbReference type="SAM" id="MobiDB-lite"/>
    </source>
</evidence>
<accession>A0A7C9HHN0</accession>
<keyword evidence="3" id="KW-1185">Reference proteome</keyword>
<name>A0A7C9HHN0_9MICO</name>
<gene>
    <name evidence="2" type="ORF">GLX25_08770</name>
</gene>
<organism evidence="2 3">
    <name type="scientific">Agromyces luteolus</name>
    <dbReference type="NCBI Taxonomy" id="88373"/>
    <lineage>
        <taxon>Bacteria</taxon>
        <taxon>Bacillati</taxon>
        <taxon>Actinomycetota</taxon>
        <taxon>Actinomycetes</taxon>
        <taxon>Micrococcales</taxon>
        <taxon>Microbacteriaceae</taxon>
        <taxon>Agromyces</taxon>
    </lineage>
</organism>
<sequence length="50" mass="4587">MIDTTAPGRPTSPAAPRRGAVSTGTPGPALGTSAARAAASVAPTASAVAA</sequence>
<comment type="caution">
    <text evidence="2">The sequence shown here is derived from an EMBL/GenBank/DDBJ whole genome shotgun (WGS) entry which is preliminary data.</text>
</comment>
<dbReference type="RefSeq" id="WP_155842141.1">
    <property type="nucleotide sequence ID" value="NZ_BAAAIA010000002.1"/>
</dbReference>
<evidence type="ECO:0000313" key="3">
    <source>
        <dbReference type="Proteomes" id="UP000480122"/>
    </source>
</evidence>
<dbReference type="Proteomes" id="UP000480122">
    <property type="component" value="Unassembled WGS sequence"/>
</dbReference>
<dbReference type="AlphaFoldDB" id="A0A7C9HHN0"/>
<reference evidence="2 3" key="1">
    <citation type="submission" date="2019-11" db="EMBL/GenBank/DDBJ databases">
        <title>Agromyces kandeliae sp. nov., isolated from mangrove soil.</title>
        <authorList>
            <person name="Wang R."/>
        </authorList>
    </citation>
    <scope>NUCLEOTIDE SEQUENCE [LARGE SCALE GENOMIC DNA]</scope>
    <source>
        <strain evidence="2 3">JCM 11431</strain>
    </source>
</reference>
<feature type="region of interest" description="Disordered" evidence="1">
    <location>
        <begin position="1"/>
        <end position="32"/>
    </location>
</feature>